<evidence type="ECO:0000313" key="1">
    <source>
        <dbReference type="EMBL" id="GBL53879.1"/>
    </source>
</evidence>
<feature type="non-terminal residue" evidence="1">
    <location>
        <position position="85"/>
    </location>
</feature>
<dbReference type="Proteomes" id="UP000499080">
    <property type="component" value="Unassembled WGS sequence"/>
</dbReference>
<sequence length="85" mass="9167">MPLPNRSLRSILCTYLCLRPCHSSSSSPSVCTILDLARPYQYGYAFATDSAESQEVADGMQETVKGAYGYSGSPESTGMLSVHQP</sequence>
<organism evidence="1 2">
    <name type="scientific">Araneus ventricosus</name>
    <name type="common">Orbweaver spider</name>
    <name type="synonym">Epeira ventricosa</name>
    <dbReference type="NCBI Taxonomy" id="182803"/>
    <lineage>
        <taxon>Eukaryota</taxon>
        <taxon>Metazoa</taxon>
        <taxon>Ecdysozoa</taxon>
        <taxon>Arthropoda</taxon>
        <taxon>Chelicerata</taxon>
        <taxon>Arachnida</taxon>
        <taxon>Araneae</taxon>
        <taxon>Araneomorphae</taxon>
        <taxon>Entelegynae</taxon>
        <taxon>Araneoidea</taxon>
        <taxon>Araneidae</taxon>
        <taxon>Araneus</taxon>
    </lineage>
</organism>
<comment type="caution">
    <text evidence="1">The sequence shown here is derived from an EMBL/GenBank/DDBJ whole genome shotgun (WGS) entry which is preliminary data.</text>
</comment>
<dbReference type="AlphaFoldDB" id="A0A4Y1ZL35"/>
<keyword evidence="2" id="KW-1185">Reference proteome</keyword>
<gene>
    <name evidence="1" type="ORF">AVEN_139564_1</name>
</gene>
<proteinExistence type="predicted"/>
<evidence type="ECO:0000313" key="2">
    <source>
        <dbReference type="Proteomes" id="UP000499080"/>
    </source>
</evidence>
<name>A0A4Y1ZL35_ARAVE</name>
<reference evidence="1 2" key="1">
    <citation type="journal article" date="2019" name="Sci. Rep.">
        <title>Orb-weaving spider Araneus ventricosus genome elucidates the spidroin gene catalogue.</title>
        <authorList>
            <person name="Kono N."/>
            <person name="Nakamura H."/>
            <person name="Ohtoshi R."/>
            <person name="Moran D.A.P."/>
            <person name="Shinohara A."/>
            <person name="Yoshida Y."/>
            <person name="Fujiwara M."/>
            <person name="Mori M."/>
            <person name="Tomita M."/>
            <person name="Arakawa K."/>
        </authorList>
    </citation>
    <scope>NUCLEOTIDE SEQUENCE [LARGE SCALE GENOMIC DNA]</scope>
</reference>
<dbReference type="EMBL" id="BGPR01075159">
    <property type="protein sequence ID" value="GBL53879.1"/>
    <property type="molecule type" value="Genomic_DNA"/>
</dbReference>
<accession>A0A4Y1ZL35</accession>
<protein>
    <submittedName>
        <fullName evidence="1">Uncharacterized protein</fullName>
    </submittedName>
</protein>